<reference evidence="9 10" key="1">
    <citation type="submission" date="2024-04" db="EMBL/GenBank/DDBJ databases">
        <title>Screening of coral probiotics and analysis of their probiotic properties.</title>
        <authorList>
            <person name="Wang S."/>
        </authorList>
    </citation>
    <scope>NUCLEOTIDE SEQUENCE [LARGE SCALE GENOMIC DNA]</scope>
    <source>
        <strain evidence="9 10">GXU-Z9</strain>
    </source>
</reference>
<sequence>MNEHIDLKTFFKIMKKRWLTIIFTVICIFLLTLCLSIYVIKPTYEATENILIGKLTKKDGQYGDSQELNMLLASTIDLIKSPIVLNSVKEQFNLEDDELEKKLAVQNNRDSQIVNVVVRGHDLGTTKEIANTIAKTTVNKMNAQFDVQDIKLLSDNDTDPSIKVVGSLSLNIAIGLVIGLFLGVGLAMCREYWDESIKNVNEVEMTLGLSVLGQVNLKKSKRMYKNKTGVKHQASLVNNEKGRQIGV</sequence>
<dbReference type="Proteomes" id="UP001472074">
    <property type="component" value="Chromosome"/>
</dbReference>
<dbReference type="Pfam" id="PF02706">
    <property type="entry name" value="Wzz"/>
    <property type="match status" value="1"/>
</dbReference>
<dbReference type="InterPro" id="IPR003856">
    <property type="entry name" value="LPS_length_determ_N"/>
</dbReference>
<evidence type="ECO:0000256" key="4">
    <source>
        <dbReference type="ARBA" id="ARBA00022692"/>
    </source>
</evidence>
<organism evidence="9 10">
    <name type="scientific">Cytobacillus pseudoceanisediminis</name>
    <dbReference type="NCBI Taxonomy" id="3051614"/>
    <lineage>
        <taxon>Bacteria</taxon>
        <taxon>Bacillati</taxon>
        <taxon>Bacillota</taxon>
        <taxon>Bacilli</taxon>
        <taxon>Bacillales</taxon>
        <taxon>Bacillaceae</taxon>
        <taxon>Cytobacillus</taxon>
    </lineage>
</organism>
<evidence type="ECO:0000256" key="1">
    <source>
        <dbReference type="ARBA" id="ARBA00004651"/>
    </source>
</evidence>
<dbReference type="RefSeq" id="WP_256816199.1">
    <property type="nucleotide sequence ID" value="NZ_CP151651.1"/>
</dbReference>
<dbReference type="EMBL" id="CP151651">
    <property type="protein sequence ID" value="WZP06848.1"/>
    <property type="molecule type" value="Genomic_DNA"/>
</dbReference>
<keyword evidence="5 7" id="KW-1133">Transmembrane helix</keyword>
<evidence type="ECO:0000256" key="7">
    <source>
        <dbReference type="SAM" id="Phobius"/>
    </source>
</evidence>
<comment type="similarity">
    <text evidence="2">Belongs to the CpsC/CapA family.</text>
</comment>
<feature type="transmembrane region" description="Helical" evidence="7">
    <location>
        <begin position="18"/>
        <end position="40"/>
    </location>
</feature>
<evidence type="ECO:0000256" key="5">
    <source>
        <dbReference type="ARBA" id="ARBA00022989"/>
    </source>
</evidence>
<keyword evidence="3" id="KW-1003">Cell membrane</keyword>
<keyword evidence="10" id="KW-1185">Reference proteome</keyword>
<evidence type="ECO:0000256" key="6">
    <source>
        <dbReference type="ARBA" id="ARBA00023136"/>
    </source>
</evidence>
<accession>A0ABZ2ZGN3</accession>
<evidence type="ECO:0000256" key="3">
    <source>
        <dbReference type="ARBA" id="ARBA00022475"/>
    </source>
</evidence>
<evidence type="ECO:0000259" key="8">
    <source>
        <dbReference type="Pfam" id="PF02706"/>
    </source>
</evidence>
<protein>
    <submittedName>
        <fullName evidence="9">Wzz/FepE/Etk N-terminal domain-containing protein</fullName>
    </submittedName>
</protein>
<feature type="transmembrane region" description="Helical" evidence="7">
    <location>
        <begin position="168"/>
        <end position="189"/>
    </location>
</feature>
<keyword evidence="6 7" id="KW-0472">Membrane</keyword>
<keyword evidence="4 7" id="KW-0812">Transmembrane</keyword>
<evidence type="ECO:0000313" key="9">
    <source>
        <dbReference type="EMBL" id="WZP06848.1"/>
    </source>
</evidence>
<gene>
    <name evidence="9" type="ORF">AADC60_22770</name>
</gene>
<dbReference type="PANTHER" id="PTHR32309:SF13">
    <property type="entry name" value="FERRIC ENTEROBACTIN TRANSPORT PROTEIN FEPE"/>
    <property type="match status" value="1"/>
</dbReference>
<proteinExistence type="inferred from homology"/>
<evidence type="ECO:0000313" key="10">
    <source>
        <dbReference type="Proteomes" id="UP001472074"/>
    </source>
</evidence>
<feature type="domain" description="Polysaccharide chain length determinant N-terminal" evidence="8">
    <location>
        <begin position="4"/>
        <end position="90"/>
    </location>
</feature>
<dbReference type="InterPro" id="IPR050445">
    <property type="entry name" value="Bact_polysacc_biosynth/exp"/>
</dbReference>
<evidence type="ECO:0000256" key="2">
    <source>
        <dbReference type="ARBA" id="ARBA00006683"/>
    </source>
</evidence>
<dbReference type="PANTHER" id="PTHR32309">
    <property type="entry name" value="TYROSINE-PROTEIN KINASE"/>
    <property type="match status" value="1"/>
</dbReference>
<comment type="subcellular location">
    <subcellularLocation>
        <location evidence="1">Cell membrane</location>
        <topology evidence="1">Multi-pass membrane protein</topology>
    </subcellularLocation>
</comment>
<name>A0ABZ2ZGN3_9BACI</name>